<feature type="domain" description="6-phosphogluconate dehydrogenase NADP-binding" evidence="3">
    <location>
        <begin position="9"/>
        <end position="167"/>
    </location>
</feature>
<dbReference type="Pfam" id="PF14833">
    <property type="entry name" value="NAD_binding_11"/>
    <property type="match status" value="1"/>
</dbReference>
<sequence length="305" mass="32626">MPEPASPHVGFVGLGGMGRGLVKNLLKHGIAVTVHDLDASVVARAVEQGARAGDDPVAMASEADVFAVCITTAEAVRDMALRPGGVLDAMRKGAIFLDHTTVSPQHVDLMRSECAARGLAYAEAPMTRTPAHADRGEVNVLFGGEAELLERLRPVFDCYAENIFHVGPAGHAIRLKLIHNYIAFANVASWCEGFALAAREGLDMSKVISIISAAGGKSGMMDLYGEMTLRRDFTPHMSLANAQKDIRYYAHWLEEAGLPGFMAESVHQTYALASIMGHAGESCTAVIKAYEQLTGVEAKLPDPRT</sequence>
<keyword evidence="2" id="KW-0520">NAD</keyword>
<dbReference type="SUPFAM" id="SSF51735">
    <property type="entry name" value="NAD(P)-binding Rossmann-fold domains"/>
    <property type="match status" value="1"/>
</dbReference>
<dbReference type="Gene3D" id="1.10.1040.10">
    <property type="entry name" value="N-(1-d-carboxylethyl)-l-norvaline Dehydrogenase, domain 2"/>
    <property type="match status" value="1"/>
</dbReference>
<evidence type="ECO:0000259" key="3">
    <source>
        <dbReference type="Pfam" id="PF03446"/>
    </source>
</evidence>
<dbReference type="InterPro" id="IPR036291">
    <property type="entry name" value="NAD(P)-bd_dom_sf"/>
</dbReference>
<evidence type="ECO:0000256" key="1">
    <source>
        <dbReference type="ARBA" id="ARBA00023002"/>
    </source>
</evidence>
<dbReference type="PANTHER" id="PTHR43060:SF15">
    <property type="entry name" value="3-HYDROXYISOBUTYRATE DEHYDROGENASE-LIKE 1, MITOCHONDRIAL-RELATED"/>
    <property type="match status" value="1"/>
</dbReference>
<dbReference type="Gene3D" id="3.40.50.720">
    <property type="entry name" value="NAD(P)-binding Rossmann-like Domain"/>
    <property type="match status" value="1"/>
</dbReference>
<reference evidence="5 6" key="1">
    <citation type="submission" date="2022-09" db="EMBL/GenBank/DDBJ databases">
        <title>Chelativorans salina sp. nov., a novel slightly halophilic bacterium isolated from a saline lake sediment enrichment.</title>
        <authorList>
            <person name="Gao L."/>
            <person name="Fang B.-Z."/>
            <person name="Li W.-J."/>
        </authorList>
    </citation>
    <scope>NUCLEOTIDE SEQUENCE [LARGE SCALE GENOMIC DNA]</scope>
    <source>
        <strain evidence="5 6">EGI FJ00035</strain>
    </source>
</reference>
<dbReference type="InterPro" id="IPR015815">
    <property type="entry name" value="HIBADH-related"/>
</dbReference>
<dbReference type="InterPro" id="IPR029154">
    <property type="entry name" value="HIBADH-like_NADP-bd"/>
</dbReference>
<dbReference type="InterPro" id="IPR013328">
    <property type="entry name" value="6PGD_dom2"/>
</dbReference>
<dbReference type="SUPFAM" id="SSF48179">
    <property type="entry name" value="6-phosphogluconate dehydrogenase C-terminal domain-like"/>
    <property type="match status" value="1"/>
</dbReference>
<dbReference type="InterPro" id="IPR006115">
    <property type="entry name" value="6PGDH_NADP-bd"/>
</dbReference>
<evidence type="ECO:0000313" key="6">
    <source>
        <dbReference type="Proteomes" id="UP001320831"/>
    </source>
</evidence>
<keyword evidence="1" id="KW-0560">Oxidoreductase</keyword>
<feature type="domain" description="3-hydroxyisobutyrate dehydrogenase-like NAD-binding" evidence="4">
    <location>
        <begin position="172"/>
        <end position="290"/>
    </location>
</feature>
<keyword evidence="6" id="KW-1185">Reference proteome</keyword>
<gene>
    <name evidence="5" type="ORF">N5A92_06615</name>
</gene>
<evidence type="ECO:0000313" key="5">
    <source>
        <dbReference type="EMBL" id="MCT7374706.1"/>
    </source>
</evidence>
<dbReference type="Proteomes" id="UP001320831">
    <property type="component" value="Unassembled WGS sequence"/>
</dbReference>
<name>A0ABT2LJD6_9HYPH</name>
<dbReference type="PANTHER" id="PTHR43060">
    <property type="entry name" value="3-HYDROXYISOBUTYRATE DEHYDROGENASE-LIKE 1, MITOCHONDRIAL-RELATED"/>
    <property type="match status" value="1"/>
</dbReference>
<comment type="caution">
    <text evidence="5">The sequence shown here is derived from an EMBL/GenBank/DDBJ whole genome shotgun (WGS) entry which is preliminary data.</text>
</comment>
<proteinExistence type="predicted"/>
<protein>
    <submittedName>
        <fullName evidence="5">NAD(P)-dependent oxidoreductase</fullName>
    </submittedName>
</protein>
<accession>A0ABT2LJD6</accession>
<dbReference type="RefSeq" id="WP_260901207.1">
    <property type="nucleotide sequence ID" value="NZ_JAOCZP010000002.1"/>
</dbReference>
<evidence type="ECO:0000259" key="4">
    <source>
        <dbReference type="Pfam" id="PF14833"/>
    </source>
</evidence>
<dbReference type="EMBL" id="JAOCZP010000002">
    <property type="protein sequence ID" value="MCT7374706.1"/>
    <property type="molecule type" value="Genomic_DNA"/>
</dbReference>
<evidence type="ECO:0000256" key="2">
    <source>
        <dbReference type="ARBA" id="ARBA00023027"/>
    </source>
</evidence>
<dbReference type="Pfam" id="PF03446">
    <property type="entry name" value="NAD_binding_2"/>
    <property type="match status" value="1"/>
</dbReference>
<dbReference type="InterPro" id="IPR008927">
    <property type="entry name" value="6-PGluconate_DH-like_C_sf"/>
</dbReference>
<dbReference type="PIRSF" id="PIRSF000103">
    <property type="entry name" value="HIBADH"/>
    <property type="match status" value="1"/>
</dbReference>
<organism evidence="5 6">
    <name type="scientific">Chelativorans salis</name>
    <dbReference type="NCBI Taxonomy" id="2978478"/>
    <lineage>
        <taxon>Bacteria</taxon>
        <taxon>Pseudomonadati</taxon>
        <taxon>Pseudomonadota</taxon>
        <taxon>Alphaproteobacteria</taxon>
        <taxon>Hyphomicrobiales</taxon>
        <taxon>Phyllobacteriaceae</taxon>
        <taxon>Chelativorans</taxon>
    </lineage>
</organism>